<reference evidence="6" key="1">
    <citation type="journal article" date="2014" name="Front. Microbiol.">
        <title>High frequency of phylogenetically diverse reductive dehalogenase-homologous genes in deep subseafloor sedimentary metagenomes.</title>
        <authorList>
            <person name="Kawai M."/>
            <person name="Futagami T."/>
            <person name="Toyoda A."/>
            <person name="Takaki Y."/>
            <person name="Nishi S."/>
            <person name="Hori S."/>
            <person name="Arai W."/>
            <person name="Tsubouchi T."/>
            <person name="Morono Y."/>
            <person name="Uchiyama I."/>
            <person name="Ito T."/>
            <person name="Fujiyama A."/>
            <person name="Inagaki F."/>
            <person name="Takami H."/>
        </authorList>
    </citation>
    <scope>NUCLEOTIDE SEQUENCE</scope>
    <source>
        <strain evidence="6">Expedition CK06-06</strain>
    </source>
</reference>
<sequence>MSNKEWTNQWNPFNSAKALIWRENFEGIINGKFLPPISVDTDPSSLCNYDCIWCNATLCRSKKDVLSKKHLLRLADFYLEWGVRSTCIAGGGEPLTNPAIDEFLNRLYLNNIQSSMITNGYLLSDRTINLI</sequence>
<dbReference type="InterPro" id="IPR007197">
    <property type="entry name" value="rSAM"/>
</dbReference>
<accession>X0WCM6</accession>
<keyword evidence="2" id="KW-0479">Metal-binding</keyword>
<dbReference type="GO" id="GO:0003824">
    <property type="term" value="F:catalytic activity"/>
    <property type="evidence" value="ECO:0007669"/>
    <property type="project" value="InterPro"/>
</dbReference>
<dbReference type="InterPro" id="IPR013785">
    <property type="entry name" value="Aldolase_TIM"/>
</dbReference>
<evidence type="ECO:0000256" key="3">
    <source>
        <dbReference type="ARBA" id="ARBA00023004"/>
    </source>
</evidence>
<dbReference type="EMBL" id="BARS01037090">
    <property type="protein sequence ID" value="GAG22333.1"/>
    <property type="molecule type" value="Genomic_DNA"/>
</dbReference>
<keyword evidence="3" id="KW-0408">Iron</keyword>
<evidence type="ECO:0000256" key="1">
    <source>
        <dbReference type="ARBA" id="ARBA00022691"/>
    </source>
</evidence>
<evidence type="ECO:0000256" key="2">
    <source>
        <dbReference type="ARBA" id="ARBA00022723"/>
    </source>
</evidence>
<proteinExistence type="predicted"/>
<dbReference type="SFLD" id="SFLDS00029">
    <property type="entry name" value="Radical_SAM"/>
    <property type="match status" value="1"/>
</dbReference>
<evidence type="ECO:0000259" key="5">
    <source>
        <dbReference type="Pfam" id="PF04055"/>
    </source>
</evidence>
<gene>
    <name evidence="6" type="ORF">S01H1_56911</name>
</gene>
<dbReference type="CDD" id="cd01335">
    <property type="entry name" value="Radical_SAM"/>
    <property type="match status" value="1"/>
</dbReference>
<comment type="caution">
    <text evidence="6">The sequence shown here is derived from an EMBL/GenBank/DDBJ whole genome shotgun (WGS) entry which is preliminary data.</text>
</comment>
<dbReference type="InterPro" id="IPR050377">
    <property type="entry name" value="Radical_SAM_PqqE_MftC-like"/>
</dbReference>
<feature type="domain" description="Radical SAM core" evidence="5">
    <location>
        <begin position="45"/>
        <end position="129"/>
    </location>
</feature>
<feature type="non-terminal residue" evidence="6">
    <location>
        <position position="131"/>
    </location>
</feature>
<evidence type="ECO:0000313" key="6">
    <source>
        <dbReference type="EMBL" id="GAG22333.1"/>
    </source>
</evidence>
<dbReference type="Pfam" id="PF04055">
    <property type="entry name" value="Radical_SAM"/>
    <property type="match status" value="1"/>
</dbReference>
<name>X0WCM6_9ZZZZ</name>
<dbReference type="PANTHER" id="PTHR11228">
    <property type="entry name" value="RADICAL SAM DOMAIN PROTEIN"/>
    <property type="match status" value="1"/>
</dbReference>
<dbReference type="Gene3D" id="3.20.20.70">
    <property type="entry name" value="Aldolase class I"/>
    <property type="match status" value="1"/>
</dbReference>
<dbReference type="SUPFAM" id="SSF102114">
    <property type="entry name" value="Radical SAM enzymes"/>
    <property type="match status" value="1"/>
</dbReference>
<dbReference type="InterPro" id="IPR058240">
    <property type="entry name" value="rSAM_sf"/>
</dbReference>
<dbReference type="GO" id="GO:0046872">
    <property type="term" value="F:metal ion binding"/>
    <property type="evidence" value="ECO:0007669"/>
    <property type="project" value="UniProtKB-KW"/>
</dbReference>
<evidence type="ECO:0000256" key="4">
    <source>
        <dbReference type="ARBA" id="ARBA00023014"/>
    </source>
</evidence>
<protein>
    <recommendedName>
        <fullName evidence="5">Radical SAM core domain-containing protein</fullName>
    </recommendedName>
</protein>
<dbReference type="GO" id="GO:0051536">
    <property type="term" value="F:iron-sulfur cluster binding"/>
    <property type="evidence" value="ECO:0007669"/>
    <property type="project" value="UniProtKB-KW"/>
</dbReference>
<dbReference type="PANTHER" id="PTHR11228:SF7">
    <property type="entry name" value="PQQA PEPTIDE CYCLASE"/>
    <property type="match status" value="1"/>
</dbReference>
<keyword evidence="1" id="KW-0949">S-adenosyl-L-methionine</keyword>
<organism evidence="6">
    <name type="scientific">marine sediment metagenome</name>
    <dbReference type="NCBI Taxonomy" id="412755"/>
    <lineage>
        <taxon>unclassified sequences</taxon>
        <taxon>metagenomes</taxon>
        <taxon>ecological metagenomes</taxon>
    </lineage>
</organism>
<keyword evidence="4" id="KW-0411">Iron-sulfur</keyword>
<dbReference type="AlphaFoldDB" id="X0WCM6"/>